<dbReference type="EMBL" id="MCFK01001736">
    <property type="protein sequence ID" value="RKF64661.1"/>
    <property type="molecule type" value="Genomic_DNA"/>
</dbReference>
<dbReference type="InterPro" id="IPR001810">
    <property type="entry name" value="F-box_dom"/>
</dbReference>
<dbReference type="Pfam" id="PF00646">
    <property type="entry name" value="F-box"/>
    <property type="match status" value="1"/>
</dbReference>
<sequence>MTSNDLFERIPQELRLIIVDDLSFEDLLRLRVICKSWYDVFCDTDICAHAIKKYFPLPLEHYFENSGFDCNELKNDDKKKRDWIRKFMINRIRREHGIATQRSQLNYGVDLDMLDLSYSYGRVAVKEENKIIIQNLITKKKFICTTPTPEFSYSRTSEKWKLSEQYLVFSHERSGWEILAWNLSSKRLFRTKLSKKILRLSAYQNQVGVVTLSCHQKTRTYESFIWDIGGALMKLHEIKVDLDSSEDLLMSTNIFFHNVEKDISFLVNIYQIRSSLGSTKVGTKATVHCFKADEIIQTQHEILYTSSKPFTFRSFMTTNDIFIGIEISENPQQSLNQNIYKYITYDMNKKKFDHLEVRLHPTPWRSLFGYKNLIWRDQIYIPVPNKEIQHLQVVTISKSVSDLWDEPWRTAYSPILSSVPSSISRGETRSNSSSVGIEIPGQNLIINSEVQIWGDDSFIIMKNEIGLQFWRFDDLGLTPSYDI</sequence>
<comment type="caution">
    <text evidence="2">The sequence shown here is derived from an EMBL/GenBank/DDBJ whole genome shotgun (WGS) entry which is preliminary data.</text>
</comment>
<accession>A0A420I4U4</accession>
<dbReference type="SUPFAM" id="SSF81383">
    <property type="entry name" value="F-box domain"/>
    <property type="match status" value="1"/>
</dbReference>
<dbReference type="OrthoDB" id="5295250at2759"/>
<dbReference type="Gene3D" id="1.20.1280.50">
    <property type="match status" value="1"/>
</dbReference>
<dbReference type="InterPro" id="IPR036047">
    <property type="entry name" value="F-box-like_dom_sf"/>
</dbReference>
<dbReference type="Proteomes" id="UP000286134">
    <property type="component" value="Unassembled WGS sequence"/>
</dbReference>
<keyword evidence="3" id="KW-1185">Reference proteome</keyword>
<name>A0A420I4U4_9PEZI</name>
<organism evidence="2 3">
    <name type="scientific">Erysiphe neolycopersici</name>
    <dbReference type="NCBI Taxonomy" id="212602"/>
    <lineage>
        <taxon>Eukaryota</taxon>
        <taxon>Fungi</taxon>
        <taxon>Dikarya</taxon>
        <taxon>Ascomycota</taxon>
        <taxon>Pezizomycotina</taxon>
        <taxon>Leotiomycetes</taxon>
        <taxon>Erysiphales</taxon>
        <taxon>Erysiphaceae</taxon>
        <taxon>Erysiphe</taxon>
    </lineage>
</organism>
<evidence type="ECO:0000259" key="1">
    <source>
        <dbReference type="PROSITE" id="PS50181"/>
    </source>
</evidence>
<dbReference type="PROSITE" id="PS50181">
    <property type="entry name" value="FBOX"/>
    <property type="match status" value="1"/>
</dbReference>
<evidence type="ECO:0000313" key="3">
    <source>
        <dbReference type="Proteomes" id="UP000286134"/>
    </source>
</evidence>
<feature type="domain" description="F-box" evidence="1">
    <location>
        <begin position="4"/>
        <end position="54"/>
    </location>
</feature>
<dbReference type="AlphaFoldDB" id="A0A420I4U4"/>
<proteinExistence type="predicted"/>
<protein>
    <submittedName>
        <fullName evidence="2">Putative f-box domain protein</fullName>
    </submittedName>
</protein>
<reference evidence="2 3" key="1">
    <citation type="journal article" date="2018" name="BMC Genomics">
        <title>Comparative genome analyses reveal sequence features reflecting distinct modes of host-adaptation between dicot and monocot powdery mildew.</title>
        <authorList>
            <person name="Wu Y."/>
            <person name="Ma X."/>
            <person name="Pan Z."/>
            <person name="Kale S.D."/>
            <person name="Song Y."/>
            <person name="King H."/>
            <person name="Zhang Q."/>
            <person name="Presley C."/>
            <person name="Deng X."/>
            <person name="Wei C.I."/>
            <person name="Xiao S."/>
        </authorList>
    </citation>
    <scope>NUCLEOTIDE SEQUENCE [LARGE SCALE GENOMIC DNA]</scope>
    <source>
        <strain evidence="2">UMSG2</strain>
    </source>
</reference>
<evidence type="ECO:0000313" key="2">
    <source>
        <dbReference type="EMBL" id="RKF64661.1"/>
    </source>
</evidence>
<dbReference type="STRING" id="212602.A0A420I4U4"/>
<gene>
    <name evidence="2" type="ORF">OnM2_017085</name>
</gene>